<evidence type="ECO:0000256" key="3">
    <source>
        <dbReference type="ARBA" id="ARBA00022692"/>
    </source>
</evidence>
<feature type="transmembrane region" description="Helical" evidence="6">
    <location>
        <begin position="217"/>
        <end position="242"/>
    </location>
</feature>
<dbReference type="Pfam" id="PF07690">
    <property type="entry name" value="MFS_1"/>
    <property type="match status" value="1"/>
</dbReference>
<dbReference type="InterPro" id="IPR036259">
    <property type="entry name" value="MFS_trans_sf"/>
</dbReference>
<keyword evidence="5 6" id="KW-0472">Membrane</keyword>
<keyword evidence="8" id="KW-1185">Reference proteome</keyword>
<evidence type="ECO:0000256" key="5">
    <source>
        <dbReference type="ARBA" id="ARBA00023136"/>
    </source>
</evidence>
<dbReference type="PANTHER" id="PTHR23513">
    <property type="entry name" value="INTEGRAL MEMBRANE EFFLUX PROTEIN-RELATED"/>
    <property type="match status" value="1"/>
</dbReference>
<feature type="transmembrane region" description="Helical" evidence="6">
    <location>
        <begin position="302"/>
        <end position="323"/>
    </location>
</feature>
<evidence type="ECO:0000256" key="4">
    <source>
        <dbReference type="ARBA" id="ARBA00022989"/>
    </source>
</evidence>
<gene>
    <name evidence="7" type="ORF">Drose_02210</name>
</gene>
<feature type="transmembrane region" description="Helical" evidence="6">
    <location>
        <begin position="361"/>
        <end position="384"/>
    </location>
</feature>
<evidence type="ECO:0000256" key="1">
    <source>
        <dbReference type="ARBA" id="ARBA00004651"/>
    </source>
</evidence>
<evidence type="ECO:0000256" key="2">
    <source>
        <dbReference type="ARBA" id="ARBA00022475"/>
    </source>
</evidence>
<evidence type="ECO:0000256" key="6">
    <source>
        <dbReference type="SAM" id="Phobius"/>
    </source>
</evidence>
<dbReference type="Proteomes" id="UP001058271">
    <property type="component" value="Chromosome"/>
</dbReference>
<keyword evidence="4 6" id="KW-1133">Transmembrane helix</keyword>
<reference evidence="7" key="1">
    <citation type="submission" date="2021-04" db="EMBL/GenBank/DDBJ databases">
        <title>Biosynthetic gene clusters of Dactylosporangioum roseum.</title>
        <authorList>
            <person name="Hartkoorn R.C."/>
            <person name="Beaudoing E."/>
            <person name="Hot D."/>
            <person name="Moureu S."/>
        </authorList>
    </citation>
    <scope>NUCLEOTIDE SEQUENCE</scope>
    <source>
        <strain evidence="7">NRRL B-16295</strain>
    </source>
</reference>
<dbReference type="PANTHER" id="PTHR23513:SF6">
    <property type="entry name" value="MAJOR FACILITATOR SUPERFAMILY ASSOCIATED DOMAIN-CONTAINING PROTEIN"/>
    <property type="match status" value="1"/>
</dbReference>
<name>A0ABY5Z512_9ACTN</name>
<proteinExistence type="predicted"/>
<feature type="transmembrane region" description="Helical" evidence="6">
    <location>
        <begin position="86"/>
        <end position="113"/>
    </location>
</feature>
<comment type="subcellular location">
    <subcellularLocation>
        <location evidence="1">Cell membrane</location>
        <topology evidence="1">Multi-pass membrane protein</topology>
    </subcellularLocation>
</comment>
<evidence type="ECO:0000313" key="7">
    <source>
        <dbReference type="EMBL" id="UWZ37148.1"/>
    </source>
</evidence>
<sequence length="403" mass="41260">MSPYWTVIRHPVFGRVLPGLALSALGDGMSAVAVGWLALQLAPPHARALWVGLAIAAYTLPGAVGAVVLAPLLHGRRGADLVALDGLLRAAFLGAVPVLAAFGMLSIGGYVALLALSALLSTWGTAGRYTVVAQVLPSELHLPATALLTAIKEASTVAGPALAGLLVMLAHAPAVLAFDAITFAVLAVAFLRMPAARPASVPIDRGGFAVIRGDRQLLGLLVLSFWFFLLFGPIPVAVPLLAGSAQEVGLLYTSFGVGAVVGAVVTGHRRRLPLWPTTIGAVICFGLLLTPLGLGLPPWADMLTLALAGLAWAPYPTTSMSLFQRTVPPERLPPVLAARGAVLVVSTPLGTLLGAPLVQAVGASATVVVCGLATAAVGGVALVVRLRSRVLPRLQATSSNMLR</sequence>
<dbReference type="EMBL" id="CP073721">
    <property type="protein sequence ID" value="UWZ37148.1"/>
    <property type="molecule type" value="Genomic_DNA"/>
</dbReference>
<evidence type="ECO:0000313" key="8">
    <source>
        <dbReference type="Proteomes" id="UP001058271"/>
    </source>
</evidence>
<feature type="transmembrane region" description="Helical" evidence="6">
    <location>
        <begin position="165"/>
        <end position="191"/>
    </location>
</feature>
<dbReference type="Gene3D" id="1.20.1250.20">
    <property type="entry name" value="MFS general substrate transporter like domains"/>
    <property type="match status" value="1"/>
</dbReference>
<feature type="transmembrane region" description="Helical" evidence="6">
    <location>
        <begin position="335"/>
        <end position="355"/>
    </location>
</feature>
<keyword evidence="3 6" id="KW-0812">Transmembrane</keyword>
<feature type="transmembrane region" description="Helical" evidence="6">
    <location>
        <begin position="248"/>
        <end position="267"/>
    </location>
</feature>
<keyword evidence="2" id="KW-1003">Cell membrane</keyword>
<dbReference type="InterPro" id="IPR011701">
    <property type="entry name" value="MFS"/>
</dbReference>
<feature type="transmembrane region" description="Helical" evidence="6">
    <location>
        <begin position="12"/>
        <end position="37"/>
    </location>
</feature>
<dbReference type="SUPFAM" id="SSF103473">
    <property type="entry name" value="MFS general substrate transporter"/>
    <property type="match status" value="1"/>
</dbReference>
<dbReference type="RefSeq" id="WP_260726511.1">
    <property type="nucleotide sequence ID" value="NZ_BAAABS010000010.1"/>
</dbReference>
<feature type="transmembrane region" description="Helical" evidence="6">
    <location>
        <begin position="274"/>
        <end position="296"/>
    </location>
</feature>
<organism evidence="7 8">
    <name type="scientific">Dactylosporangium roseum</name>
    <dbReference type="NCBI Taxonomy" id="47989"/>
    <lineage>
        <taxon>Bacteria</taxon>
        <taxon>Bacillati</taxon>
        <taxon>Actinomycetota</taxon>
        <taxon>Actinomycetes</taxon>
        <taxon>Micromonosporales</taxon>
        <taxon>Micromonosporaceae</taxon>
        <taxon>Dactylosporangium</taxon>
    </lineage>
</organism>
<feature type="transmembrane region" description="Helical" evidence="6">
    <location>
        <begin position="49"/>
        <end position="74"/>
    </location>
</feature>
<accession>A0ABY5Z512</accession>
<protein>
    <submittedName>
        <fullName evidence="7">MFS transporter</fullName>
    </submittedName>
</protein>